<dbReference type="EMBL" id="CP000922">
    <property type="protein sequence ID" value="ACJ33513.1"/>
    <property type="molecule type" value="Genomic_DNA"/>
</dbReference>
<dbReference type="AlphaFoldDB" id="B7GHU1"/>
<accession>B7GHU1</accession>
<gene>
    <name evidence="1" type="ordered locus">Aflv_1137</name>
</gene>
<proteinExistence type="predicted"/>
<protein>
    <submittedName>
        <fullName evidence="1">Uncharacterized protein</fullName>
    </submittedName>
</protein>
<evidence type="ECO:0000313" key="2">
    <source>
        <dbReference type="Proteomes" id="UP000000742"/>
    </source>
</evidence>
<dbReference type="HOGENOM" id="CLU_3195481_0_0_9"/>
<name>B7GHU1_ANOFW</name>
<reference evidence="1 2" key="1">
    <citation type="journal article" date="2008" name="Genome Biol.">
        <title>Encapsulated in silica: genome, proteome and physiology of the thermophilic bacterium Anoxybacillus flavithermus WK1.</title>
        <authorList>
            <person name="Saw J.H."/>
            <person name="Mountain B.W."/>
            <person name="Feng L."/>
            <person name="Omelchenko M.V."/>
            <person name="Hou S."/>
            <person name="Saito J.A."/>
            <person name="Stott M.B."/>
            <person name="Li D."/>
            <person name="Zhao G."/>
            <person name="Wu J."/>
            <person name="Galperin M.Y."/>
            <person name="Koonin E.V."/>
            <person name="Makarova K.S."/>
            <person name="Wolf Y.I."/>
            <person name="Rigden D.J."/>
            <person name="Dunfield P.F."/>
            <person name="Wang L."/>
            <person name="Alam M."/>
        </authorList>
    </citation>
    <scope>NUCLEOTIDE SEQUENCE [LARGE SCALE GENOMIC DNA]</scope>
    <source>
        <strain evidence="2">DSM 21510 / WK1</strain>
    </source>
</reference>
<sequence>MGINEIGRKKERMLKQFWNDHLPLPFHPFFSFATKMKQWTNVTFW</sequence>
<dbReference type="KEGG" id="afl:Aflv_1137"/>
<organism evidence="1 2">
    <name type="scientific">Anoxybacillus flavithermus (strain DSM 21510 / WK1)</name>
    <dbReference type="NCBI Taxonomy" id="491915"/>
    <lineage>
        <taxon>Bacteria</taxon>
        <taxon>Bacillati</taxon>
        <taxon>Bacillota</taxon>
        <taxon>Bacilli</taxon>
        <taxon>Bacillales</taxon>
        <taxon>Anoxybacillaceae</taxon>
        <taxon>Anoxybacillus</taxon>
    </lineage>
</organism>
<evidence type="ECO:0000313" key="1">
    <source>
        <dbReference type="EMBL" id="ACJ33513.1"/>
    </source>
</evidence>
<dbReference type="Proteomes" id="UP000000742">
    <property type="component" value="Chromosome"/>
</dbReference>